<organism evidence="1 2">
    <name type="scientific">Streptomyces sannanensis</name>
    <dbReference type="NCBI Taxonomy" id="285536"/>
    <lineage>
        <taxon>Bacteria</taxon>
        <taxon>Bacillati</taxon>
        <taxon>Actinomycetota</taxon>
        <taxon>Actinomycetes</taxon>
        <taxon>Kitasatosporales</taxon>
        <taxon>Streptomycetaceae</taxon>
        <taxon>Streptomyces</taxon>
    </lineage>
</organism>
<sequence>MATEFKVEREQDLPAAPEQVWKAVATRDGNVGWLYPMDVEPRVGGTVSRGPSTVLAWEPPHRFVCRYADDTGFSNTLTYLVDEQDGGDRSHLRMSIHWVHEGVPDANWDTKSDAAEKHVDFYQHSLAEYLTHFAGRTAAYVRASRPEPTSDPGDFASLRRHLGLPDGVAVGDGVKIRLDDALGGPQSAVVDYLTADFLGLRTSDALYRFFNGSTWNWPIWAGHHIFAGHVDEESATRAWSAWLDKAVTRPSA</sequence>
<proteinExistence type="predicted"/>
<name>A0ABP6SL69_9ACTN</name>
<evidence type="ECO:0000313" key="2">
    <source>
        <dbReference type="Proteomes" id="UP001499990"/>
    </source>
</evidence>
<accession>A0ABP6SL69</accession>
<dbReference type="InterPro" id="IPR023393">
    <property type="entry name" value="START-like_dom_sf"/>
</dbReference>
<comment type="caution">
    <text evidence="1">The sequence shown here is derived from an EMBL/GenBank/DDBJ whole genome shotgun (WGS) entry which is preliminary data.</text>
</comment>
<evidence type="ECO:0000313" key="1">
    <source>
        <dbReference type="EMBL" id="GAA3379188.1"/>
    </source>
</evidence>
<dbReference type="RefSeq" id="WP_345043769.1">
    <property type="nucleotide sequence ID" value="NZ_BAAAYL010000001.1"/>
</dbReference>
<reference evidence="2" key="1">
    <citation type="journal article" date="2019" name="Int. J. Syst. Evol. Microbiol.">
        <title>The Global Catalogue of Microorganisms (GCM) 10K type strain sequencing project: providing services to taxonomists for standard genome sequencing and annotation.</title>
        <authorList>
            <consortium name="The Broad Institute Genomics Platform"/>
            <consortium name="The Broad Institute Genome Sequencing Center for Infectious Disease"/>
            <person name="Wu L."/>
            <person name="Ma J."/>
        </authorList>
    </citation>
    <scope>NUCLEOTIDE SEQUENCE [LARGE SCALE GENOMIC DNA]</scope>
    <source>
        <strain evidence="2">JCM 9651</strain>
    </source>
</reference>
<dbReference type="SUPFAM" id="SSF55961">
    <property type="entry name" value="Bet v1-like"/>
    <property type="match status" value="1"/>
</dbReference>
<dbReference type="Gene3D" id="3.30.530.20">
    <property type="match status" value="1"/>
</dbReference>
<dbReference type="EMBL" id="BAAAYL010000001">
    <property type="protein sequence ID" value="GAA3379188.1"/>
    <property type="molecule type" value="Genomic_DNA"/>
</dbReference>
<gene>
    <name evidence="1" type="ORF">GCM10020367_61750</name>
</gene>
<keyword evidence="2" id="KW-1185">Reference proteome</keyword>
<dbReference type="Proteomes" id="UP001499990">
    <property type="component" value="Unassembled WGS sequence"/>
</dbReference>
<protein>
    <submittedName>
        <fullName evidence="1">SRPBCC domain-containing protein</fullName>
    </submittedName>
</protein>